<dbReference type="InterPro" id="IPR010994">
    <property type="entry name" value="RuvA_2-like"/>
</dbReference>
<dbReference type="GO" id="GO:0000014">
    <property type="term" value="F:single-stranded DNA endodeoxyribonuclease activity"/>
    <property type="evidence" value="ECO:0007669"/>
    <property type="project" value="TreeGrafter"/>
</dbReference>
<protein>
    <recommendedName>
        <fullName evidence="10">ERCC4 domain-containing protein</fullName>
    </recommendedName>
</protein>
<keyword evidence="4" id="KW-0378">Hydrolase</keyword>
<dbReference type="GO" id="GO:0003684">
    <property type="term" value="F:damaged DNA binding"/>
    <property type="evidence" value="ECO:0007669"/>
    <property type="project" value="TreeGrafter"/>
</dbReference>
<dbReference type="InterPro" id="IPR003583">
    <property type="entry name" value="Hlx-hairpin-Hlx_DNA-bd_motif"/>
</dbReference>
<keyword evidence="5" id="KW-0238">DNA-binding</keyword>
<dbReference type="Pfam" id="PF02732">
    <property type="entry name" value="ERCC4"/>
    <property type="match status" value="1"/>
</dbReference>
<dbReference type="PANTHER" id="PTHR10150">
    <property type="entry name" value="DNA REPAIR ENDONUCLEASE XPF"/>
    <property type="match status" value="1"/>
</dbReference>
<keyword evidence="1" id="KW-0540">Nuclease</keyword>
<name>A0A382FJC0_9ZZZZ</name>
<evidence type="ECO:0000256" key="6">
    <source>
        <dbReference type="ARBA" id="ARBA00023204"/>
    </source>
</evidence>
<gene>
    <name evidence="9" type="ORF">METZ01_LOCUS216042</name>
</gene>
<dbReference type="SMART" id="SM00278">
    <property type="entry name" value="HhH1"/>
    <property type="match status" value="2"/>
</dbReference>
<keyword evidence="3" id="KW-0227">DNA damage</keyword>
<dbReference type="GO" id="GO:1901255">
    <property type="term" value="P:nucleotide-excision repair involved in interstrand cross-link repair"/>
    <property type="evidence" value="ECO:0007669"/>
    <property type="project" value="TreeGrafter"/>
</dbReference>
<dbReference type="GO" id="GO:0000724">
    <property type="term" value="P:double-strand break repair via homologous recombination"/>
    <property type="evidence" value="ECO:0007669"/>
    <property type="project" value="TreeGrafter"/>
</dbReference>
<dbReference type="EMBL" id="UINC01050340">
    <property type="protein sequence ID" value="SVB63188.1"/>
    <property type="molecule type" value="Genomic_DNA"/>
</dbReference>
<evidence type="ECO:0000259" key="7">
    <source>
        <dbReference type="SMART" id="SM00278"/>
    </source>
</evidence>
<evidence type="ECO:0000313" key="9">
    <source>
        <dbReference type="EMBL" id="SVB63188.1"/>
    </source>
</evidence>
<proteinExistence type="predicted"/>
<dbReference type="GO" id="GO:0003697">
    <property type="term" value="F:single-stranded DNA binding"/>
    <property type="evidence" value="ECO:0007669"/>
    <property type="project" value="TreeGrafter"/>
</dbReference>
<dbReference type="GO" id="GO:0000110">
    <property type="term" value="C:nucleotide-excision repair factor 1 complex"/>
    <property type="evidence" value="ECO:0007669"/>
    <property type="project" value="TreeGrafter"/>
</dbReference>
<evidence type="ECO:0000256" key="4">
    <source>
        <dbReference type="ARBA" id="ARBA00022801"/>
    </source>
</evidence>
<keyword evidence="2" id="KW-0255">Endonuclease</keyword>
<dbReference type="SUPFAM" id="SSF52980">
    <property type="entry name" value="Restriction endonuclease-like"/>
    <property type="match status" value="1"/>
</dbReference>
<evidence type="ECO:0000256" key="3">
    <source>
        <dbReference type="ARBA" id="ARBA00022763"/>
    </source>
</evidence>
<dbReference type="InterPro" id="IPR011335">
    <property type="entry name" value="Restrct_endonuc-II-like"/>
</dbReference>
<evidence type="ECO:0000256" key="1">
    <source>
        <dbReference type="ARBA" id="ARBA00022722"/>
    </source>
</evidence>
<evidence type="ECO:0000256" key="2">
    <source>
        <dbReference type="ARBA" id="ARBA00022759"/>
    </source>
</evidence>
<dbReference type="Gene3D" id="1.10.150.20">
    <property type="entry name" value="5' to 3' exonuclease, C-terminal subdomain"/>
    <property type="match status" value="1"/>
</dbReference>
<evidence type="ECO:0000256" key="5">
    <source>
        <dbReference type="ARBA" id="ARBA00023125"/>
    </source>
</evidence>
<feature type="domain" description="Helix-hairpin-helix DNA-binding motif class 1" evidence="7">
    <location>
        <begin position="198"/>
        <end position="217"/>
    </location>
</feature>
<organism evidence="9">
    <name type="scientific">marine metagenome</name>
    <dbReference type="NCBI Taxonomy" id="408172"/>
    <lineage>
        <taxon>unclassified sequences</taxon>
        <taxon>metagenomes</taxon>
        <taxon>ecological metagenomes</taxon>
    </lineage>
</organism>
<dbReference type="Pfam" id="PF14520">
    <property type="entry name" value="HHH_5"/>
    <property type="match status" value="1"/>
</dbReference>
<sequence>MQKLVIDSRENSQLYDYIELEAHRLMIVTEKQWLEIGDYVFGDVCFEAKSSSDFLQSVINKRIWNQLDNMDRHYEHTYVIIHGSLHEAMDFPKYSKMKISKEMLHNKFFGAIGKISLDTDCKVMWFENPKKAAQIITTICKMRPINRKVMNPGLLKSITTGDLRLDLLCTIKGVSETKAKKLIRAYGSVMEIGETSAEELCNIDGIGLTTAQRIIDTLHSEDKVII</sequence>
<accession>A0A382FJC0</accession>
<feature type="domain" description="Helix-hairpin-helix DNA-binding motif class 1" evidence="7">
    <location>
        <begin position="166"/>
        <end position="185"/>
    </location>
</feature>
<evidence type="ECO:0000259" key="8">
    <source>
        <dbReference type="SMART" id="SM00891"/>
    </source>
</evidence>
<feature type="domain" description="ERCC4" evidence="8">
    <location>
        <begin position="3"/>
        <end position="85"/>
    </location>
</feature>
<dbReference type="SUPFAM" id="SSF47781">
    <property type="entry name" value="RuvA domain 2-like"/>
    <property type="match status" value="1"/>
</dbReference>
<dbReference type="GO" id="GO:0000712">
    <property type="term" value="P:resolution of meiotic recombination intermediates"/>
    <property type="evidence" value="ECO:0007669"/>
    <property type="project" value="TreeGrafter"/>
</dbReference>
<dbReference type="PANTHER" id="PTHR10150:SF0">
    <property type="entry name" value="DNA REPAIR ENDONUCLEASE XPF"/>
    <property type="match status" value="1"/>
</dbReference>
<dbReference type="AlphaFoldDB" id="A0A382FJC0"/>
<reference evidence="9" key="1">
    <citation type="submission" date="2018-05" db="EMBL/GenBank/DDBJ databases">
        <authorList>
            <person name="Lanie J.A."/>
            <person name="Ng W.-L."/>
            <person name="Kazmierczak K.M."/>
            <person name="Andrzejewski T.M."/>
            <person name="Davidsen T.M."/>
            <person name="Wayne K.J."/>
            <person name="Tettelin H."/>
            <person name="Glass J.I."/>
            <person name="Rusch D."/>
            <person name="Podicherti R."/>
            <person name="Tsui H.-C.T."/>
            <person name="Winkler M.E."/>
        </authorList>
    </citation>
    <scope>NUCLEOTIDE SEQUENCE</scope>
</reference>
<dbReference type="Gene3D" id="3.40.50.10130">
    <property type="match status" value="1"/>
</dbReference>
<evidence type="ECO:0008006" key="10">
    <source>
        <dbReference type="Google" id="ProtNLM"/>
    </source>
</evidence>
<dbReference type="InterPro" id="IPR006166">
    <property type="entry name" value="ERCC4_domain"/>
</dbReference>
<dbReference type="SMART" id="SM00891">
    <property type="entry name" value="ERCC4"/>
    <property type="match status" value="1"/>
</dbReference>
<keyword evidence="6" id="KW-0234">DNA repair</keyword>